<dbReference type="EMBL" id="LAZR01008517">
    <property type="protein sequence ID" value="KKM78268.1"/>
    <property type="molecule type" value="Genomic_DNA"/>
</dbReference>
<protein>
    <submittedName>
        <fullName evidence="1">Uncharacterized protein</fullName>
    </submittedName>
</protein>
<sequence>MSDPRPKELIRALKKLNRFSDAIKNNTEIWESLKRAVKTGEVLELDKPQFLGNVVNLNIL</sequence>
<name>A0A0F9K8M8_9ZZZZ</name>
<gene>
    <name evidence="1" type="ORF">LCGC14_1361730</name>
</gene>
<evidence type="ECO:0000313" key="1">
    <source>
        <dbReference type="EMBL" id="KKM78268.1"/>
    </source>
</evidence>
<dbReference type="AlphaFoldDB" id="A0A0F9K8M8"/>
<comment type="caution">
    <text evidence="1">The sequence shown here is derived from an EMBL/GenBank/DDBJ whole genome shotgun (WGS) entry which is preliminary data.</text>
</comment>
<proteinExistence type="predicted"/>
<reference evidence="1" key="1">
    <citation type="journal article" date="2015" name="Nature">
        <title>Complex archaea that bridge the gap between prokaryotes and eukaryotes.</title>
        <authorList>
            <person name="Spang A."/>
            <person name="Saw J.H."/>
            <person name="Jorgensen S.L."/>
            <person name="Zaremba-Niedzwiedzka K."/>
            <person name="Martijn J."/>
            <person name="Lind A.E."/>
            <person name="van Eijk R."/>
            <person name="Schleper C."/>
            <person name="Guy L."/>
            <person name="Ettema T.J."/>
        </authorList>
    </citation>
    <scope>NUCLEOTIDE SEQUENCE</scope>
</reference>
<accession>A0A0F9K8M8</accession>
<organism evidence="1">
    <name type="scientific">marine sediment metagenome</name>
    <dbReference type="NCBI Taxonomy" id="412755"/>
    <lineage>
        <taxon>unclassified sequences</taxon>
        <taxon>metagenomes</taxon>
        <taxon>ecological metagenomes</taxon>
    </lineage>
</organism>